<keyword evidence="3" id="KW-1185">Reference proteome</keyword>
<evidence type="ECO:0000313" key="2">
    <source>
        <dbReference type="Ensembl" id="ENSMMSP00000030945.1"/>
    </source>
</evidence>
<dbReference type="AlphaFoldDB" id="A0A8C6FYQ5"/>
<protein>
    <submittedName>
        <fullName evidence="2">Uncharacterized protein</fullName>
    </submittedName>
</protein>
<dbReference type="Ensembl" id="ENSMMST00000034044.1">
    <property type="protein sequence ID" value="ENSMMSP00000030945.1"/>
    <property type="gene ID" value="ENSMMSG00000023051.1"/>
</dbReference>
<proteinExistence type="predicted"/>
<organism evidence="2 3">
    <name type="scientific">Moschus moschiferus</name>
    <name type="common">Siberian musk deer</name>
    <name type="synonym">Moschus sibiricus</name>
    <dbReference type="NCBI Taxonomy" id="68415"/>
    <lineage>
        <taxon>Eukaryota</taxon>
        <taxon>Metazoa</taxon>
        <taxon>Chordata</taxon>
        <taxon>Craniata</taxon>
        <taxon>Vertebrata</taxon>
        <taxon>Euteleostomi</taxon>
        <taxon>Mammalia</taxon>
        <taxon>Eutheria</taxon>
        <taxon>Laurasiatheria</taxon>
        <taxon>Artiodactyla</taxon>
        <taxon>Ruminantia</taxon>
        <taxon>Pecora</taxon>
        <taxon>Moschidae</taxon>
        <taxon>Moschus</taxon>
    </lineage>
</organism>
<evidence type="ECO:0000313" key="3">
    <source>
        <dbReference type="Proteomes" id="UP000694544"/>
    </source>
</evidence>
<name>A0A8C6FYQ5_MOSMO</name>
<dbReference type="GeneTree" id="ENSGT00940000167148"/>
<sequence length="51" mass="5955">MALDPWFSTYDSTCQIALEIAEKIQQRNQYERNGENTTKVQMQASMPFPRS</sequence>
<evidence type="ECO:0000256" key="1">
    <source>
        <dbReference type="SAM" id="MobiDB-lite"/>
    </source>
</evidence>
<feature type="region of interest" description="Disordered" evidence="1">
    <location>
        <begin position="31"/>
        <end position="51"/>
    </location>
</feature>
<reference evidence="2" key="2">
    <citation type="submission" date="2025-09" db="UniProtKB">
        <authorList>
            <consortium name="Ensembl"/>
        </authorList>
    </citation>
    <scope>IDENTIFICATION</scope>
</reference>
<feature type="compositionally biased region" description="Polar residues" evidence="1">
    <location>
        <begin position="35"/>
        <end position="44"/>
    </location>
</feature>
<accession>A0A8C6FYQ5</accession>
<reference evidence="2" key="1">
    <citation type="submission" date="2025-08" db="UniProtKB">
        <authorList>
            <consortium name="Ensembl"/>
        </authorList>
    </citation>
    <scope>IDENTIFICATION</scope>
</reference>
<dbReference type="Proteomes" id="UP000694544">
    <property type="component" value="Unplaced"/>
</dbReference>